<reference evidence="3" key="2">
    <citation type="journal article" date="2015" name="Data Brief">
        <title>Shoot transcriptome of the giant reed, Arundo donax.</title>
        <authorList>
            <person name="Barrero R.A."/>
            <person name="Guerrero F.D."/>
            <person name="Moolhuijzen P."/>
            <person name="Goolsby J.A."/>
            <person name="Tidwell J."/>
            <person name="Bellgard S.E."/>
            <person name="Bellgard M.I."/>
        </authorList>
    </citation>
    <scope>NUCLEOTIDE SEQUENCE</scope>
    <source>
        <tissue evidence="3">Shoot tissue taken approximately 20 cm above the soil surface</tissue>
    </source>
</reference>
<evidence type="ECO:0000256" key="2">
    <source>
        <dbReference type="SAM" id="Phobius"/>
    </source>
</evidence>
<organism evidence="3">
    <name type="scientific">Arundo donax</name>
    <name type="common">Giant reed</name>
    <name type="synonym">Donax arundinaceus</name>
    <dbReference type="NCBI Taxonomy" id="35708"/>
    <lineage>
        <taxon>Eukaryota</taxon>
        <taxon>Viridiplantae</taxon>
        <taxon>Streptophyta</taxon>
        <taxon>Embryophyta</taxon>
        <taxon>Tracheophyta</taxon>
        <taxon>Spermatophyta</taxon>
        <taxon>Magnoliopsida</taxon>
        <taxon>Liliopsida</taxon>
        <taxon>Poales</taxon>
        <taxon>Poaceae</taxon>
        <taxon>PACMAD clade</taxon>
        <taxon>Arundinoideae</taxon>
        <taxon>Arundineae</taxon>
        <taxon>Arundo</taxon>
    </lineage>
</organism>
<reference evidence="3" key="1">
    <citation type="submission" date="2014-09" db="EMBL/GenBank/DDBJ databases">
        <authorList>
            <person name="Magalhaes I.L.F."/>
            <person name="Oliveira U."/>
            <person name="Santos F.R."/>
            <person name="Vidigal T.H.D.A."/>
            <person name="Brescovit A.D."/>
            <person name="Santos A.J."/>
        </authorList>
    </citation>
    <scope>NUCLEOTIDE SEQUENCE</scope>
    <source>
        <tissue evidence="3">Shoot tissue taken approximately 20 cm above the soil surface</tissue>
    </source>
</reference>
<keyword evidence="2" id="KW-1133">Transmembrane helix</keyword>
<evidence type="ECO:0000313" key="3">
    <source>
        <dbReference type="EMBL" id="JAE04914.1"/>
    </source>
</evidence>
<dbReference type="EMBL" id="GBRH01192982">
    <property type="protein sequence ID" value="JAE04914.1"/>
    <property type="molecule type" value="Transcribed_RNA"/>
</dbReference>
<feature type="transmembrane region" description="Helical" evidence="2">
    <location>
        <begin position="50"/>
        <end position="70"/>
    </location>
</feature>
<keyword evidence="2" id="KW-0472">Membrane</keyword>
<name>A0A0A9F118_ARUDO</name>
<evidence type="ECO:0000256" key="1">
    <source>
        <dbReference type="SAM" id="MobiDB-lite"/>
    </source>
</evidence>
<keyword evidence="2" id="KW-0812">Transmembrane</keyword>
<accession>A0A0A9F118</accession>
<dbReference type="AlphaFoldDB" id="A0A0A9F118"/>
<feature type="region of interest" description="Disordered" evidence="1">
    <location>
        <begin position="1"/>
        <end position="23"/>
    </location>
</feature>
<sequence length="81" mass="9454">MSLMPINNNNQHKNSSRSEFGNSRIRQTGFLHMQYQSIIGRHNHITNNSLVSTTVAFIYTELLVLMSTLYRGKKERIRKET</sequence>
<protein>
    <submittedName>
        <fullName evidence="3">Uncharacterized protein</fullName>
    </submittedName>
</protein>
<proteinExistence type="predicted"/>